<evidence type="ECO:0000256" key="1">
    <source>
        <dbReference type="SAM" id="MobiDB-lite"/>
    </source>
</evidence>
<feature type="domain" description="Peptidase S11 D-alanyl-D-alanine carboxypeptidase A N-terminal" evidence="3">
    <location>
        <begin position="62"/>
        <end position="290"/>
    </location>
</feature>
<dbReference type="PANTHER" id="PTHR21581:SF33">
    <property type="entry name" value="D-ALANYL-D-ALANINE CARBOXYPEPTIDASE DACB"/>
    <property type="match status" value="1"/>
</dbReference>
<feature type="chain" id="PRO_5012398616" evidence="2">
    <location>
        <begin position="39"/>
        <end position="421"/>
    </location>
</feature>
<dbReference type="InterPro" id="IPR001967">
    <property type="entry name" value="Peptidase_S11_N"/>
</dbReference>
<feature type="region of interest" description="Disordered" evidence="1">
    <location>
        <begin position="392"/>
        <end position="421"/>
    </location>
</feature>
<evidence type="ECO:0000313" key="5">
    <source>
        <dbReference type="Proteomes" id="UP000215483"/>
    </source>
</evidence>
<evidence type="ECO:0000313" key="4">
    <source>
        <dbReference type="EMBL" id="OXY94250.1"/>
    </source>
</evidence>
<gene>
    <name evidence="4" type="ORF">BEK98_20525</name>
</gene>
<keyword evidence="4" id="KW-0121">Carboxypeptidase</keyword>
<feature type="region of interest" description="Disordered" evidence="1">
    <location>
        <begin position="327"/>
        <end position="363"/>
    </location>
</feature>
<dbReference type="Gene3D" id="3.40.710.10">
    <property type="entry name" value="DD-peptidase/beta-lactamase superfamily"/>
    <property type="match status" value="1"/>
</dbReference>
<proteinExistence type="predicted"/>
<dbReference type="GO" id="GO:0006508">
    <property type="term" value="P:proteolysis"/>
    <property type="evidence" value="ECO:0007669"/>
    <property type="project" value="InterPro"/>
</dbReference>
<dbReference type="SUPFAM" id="SSF56601">
    <property type="entry name" value="beta-lactamase/transpeptidase-like"/>
    <property type="match status" value="1"/>
</dbReference>
<comment type="caution">
    <text evidence="4">The sequence shown here is derived from an EMBL/GenBank/DDBJ whole genome shotgun (WGS) entry which is preliminary data.</text>
</comment>
<dbReference type="PANTHER" id="PTHR21581">
    <property type="entry name" value="D-ALANYL-D-ALANINE CARBOXYPEPTIDASE"/>
    <property type="match status" value="1"/>
</dbReference>
<feature type="compositionally biased region" description="Low complexity" evidence="1">
    <location>
        <begin position="343"/>
        <end position="363"/>
    </location>
</feature>
<evidence type="ECO:0000256" key="2">
    <source>
        <dbReference type="SAM" id="SignalP"/>
    </source>
</evidence>
<dbReference type="GO" id="GO:0009002">
    <property type="term" value="F:serine-type D-Ala-D-Ala carboxypeptidase activity"/>
    <property type="evidence" value="ECO:0007669"/>
    <property type="project" value="InterPro"/>
</dbReference>
<name>A0A233SF27_STRDA</name>
<dbReference type="EMBL" id="MCGQ01000016">
    <property type="protein sequence ID" value="OXY94250.1"/>
    <property type="molecule type" value="Genomic_DNA"/>
</dbReference>
<reference evidence="4 5" key="1">
    <citation type="submission" date="2016-07" db="EMBL/GenBank/DDBJ databases">
        <title>Draft genome of Streptomyces diastatochromogenes.</title>
        <authorList>
            <person name="Podduturi R."/>
            <person name="Lukassen M.B."/>
            <person name="Clausen N."/>
            <person name="Nielsen J.L."/>
            <person name="Jorgensen N.O."/>
        </authorList>
    </citation>
    <scope>NUCLEOTIDE SEQUENCE [LARGE SCALE GENOMIC DNA]</scope>
    <source>
        <strain evidence="4 5">DSM 40608</strain>
    </source>
</reference>
<keyword evidence="4" id="KW-0645">Protease</keyword>
<keyword evidence="4" id="KW-0378">Hydrolase</keyword>
<dbReference type="Pfam" id="PF00768">
    <property type="entry name" value="Peptidase_S11"/>
    <property type="match status" value="1"/>
</dbReference>
<organism evidence="4 5">
    <name type="scientific">Streptomyces diastatochromogenes</name>
    <dbReference type="NCBI Taxonomy" id="42236"/>
    <lineage>
        <taxon>Bacteria</taxon>
        <taxon>Bacillati</taxon>
        <taxon>Actinomycetota</taxon>
        <taxon>Actinomycetes</taxon>
        <taxon>Kitasatosporales</taxon>
        <taxon>Streptomycetaceae</taxon>
        <taxon>Streptomyces</taxon>
    </lineage>
</organism>
<feature type="signal peptide" evidence="2">
    <location>
        <begin position="1"/>
        <end position="38"/>
    </location>
</feature>
<protein>
    <submittedName>
        <fullName evidence="4">D-alanyl-D-alanine carboxypeptidase</fullName>
    </submittedName>
</protein>
<keyword evidence="5" id="KW-1185">Reference proteome</keyword>
<dbReference type="Proteomes" id="UP000215483">
    <property type="component" value="Unassembled WGS sequence"/>
</dbReference>
<keyword evidence="2" id="KW-0732">Signal</keyword>
<evidence type="ECO:0000259" key="3">
    <source>
        <dbReference type="Pfam" id="PF00768"/>
    </source>
</evidence>
<accession>A0A233SF27</accession>
<dbReference type="InterPro" id="IPR012338">
    <property type="entry name" value="Beta-lactam/transpept-like"/>
</dbReference>
<sequence length="421" mass="43696">MGAVYGPRVRDCSRLSRRAALGLTAAALPLSVAAPASAATVIGGERLARTGVQVRGAGGLPKKLTARSWLIADGESGEVLASFNAHRRLAPASTLKMLFADTVLQKFERTQRYKVTDADLADIPAGSSLVGVKPGITYSVEQLWQGVFLRSGNDAVHVLAHMNGGVAKTVAEMQAKAEDLQALDTQVVSPDGFDHKGQLSSAYDLTLFARQGLKNADFRGYCGTRTADFPAGGKKTFQIQNTDRLLTGAWGLGTYDGLIGVKNGYTSHAGNTFTGAATRGGRTLLVTVMHPTEGSNAVYEQTAALLDWGFGQGRSAQAVGTLVEPLSEGGASASASPTSQGKAGRAAAGAPGSASSSGHPSSWRLLEGGAGTAALLGAGAWALRRRMVRAKAARAEAMAEAQTERETDTGTESESGGRHRR</sequence>
<dbReference type="AlphaFoldDB" id="A0A233SF27"/>